<comment type="similarity">
    <text evidence="2">Belongs to the GTP-binding SRP family.</text>
</comment>
<dbReference type="GO" id="GO:0005047">
    <property type="term" value="F:signal recognition particle binding"/>
    <property type="evidence" value="ECO:0007669"/>
    <property type="project" value="TreeGrafter"/>
</dbReference>
<dbReference type="InterPro" id="IPR000897">
    <property type="entry name" value="SRP54_GTPase_dom"/>
</dbReference>
<evidence type="ECO:0000313" key="17">
    <source>
        <dbReference type="Proteomes" id="UP000030401"/>
    </source>
</evidence>
<dbReference type="Pfam" id="PF00448">
    <property type="entry name" value="SRP54"/>
    <property type="match status" value="1"/>
</dbReference>
<reference evidence="16 17" key="1">
    <citation type="submission" date="2013-08" db="EMBL/GenBank/DDBJ databases">
        <authorList>
            <person name="Huang J."/>
            <person name="Wang G."/>
        </authorList>
    </citation>
    <scope>NUCLEOTIDE SEQUENCE [LARGE SCALE GENOMIC DNA]</scope>
    <source>
        <strain evidence="16 17">JSM 072002</strain>
    </source>
</reference>
<dbReference type="GO" id="GO:0006614">
    <property type="term" value="P:SRP-dependent cotranslational protein targeting to membrane"/>
    <property type="evidence" value="ECO:0007669"/>
    <property type="project" value="UniProtKB-UniRule"/>
</dbReference>
<comment type="subcellular location">
    <subcellularLocation>
        <location evidence="1">Cell membrane</location>
        <topology evidence="1">Peripheral membrane protein</topology>
        <orientation evidence="1">Cytoplasmic side</orientation>
    </subcellularLocation>
</comment>
<name>A0A0A5GBC8_9BACI</name>
<dbReference type="GO" id="GO:0015031">
    <property type="term" value="P:protein transport"/>
    <property type="evidence" value="ECO:0007669"/>
    <property type="project" value="UniProtKB-KW"/>
</dbReference>
<keyword evidence="11" id="KW-1006">Bacterial flagellum protein export</keyword>
<dbReference type="SMART" id="SM00382">
    <property type="entry name" value="AAA"/>
    <property type="match status" value="1"/>
</dbReference>
<dbReference type="GO" id="GO:0005525">
    <property type="term" value="F:GTP binding"/>
    <property type="evidence" value="ECO:0007669"/>
    <property type="project" value="UniProtKB-UniRule"/>
</dbReference>
<dbReference type="GO" id="GO:0044781">
    <property type="term" value="P:bacterial-type flagellum organization"/>
    <property type="evidence" value="ECO:0007669"/>
    <property type="project" value="UniProtKB-UniRule"/>
</dbReference>
<dbReference type="PANTHER" id="PTHR43134:SF3">
    <property type="entry name" value="FLAGELLAR BIOSYNTHESIS PROTEIN FLHF"/>
    <property type="match status" value="1"/>
</dbReference>
<comment type="function">
    <text evidence="12">Necessary for flagellar biosynthesis. May be involved in translocation of the flagellum.</text>
</comment>
<keyword evidence="10" id="KW-0472">Membrane</keyword>
<evidence type="ECO:0000256" key="6">
    <source>
        <dbReference type="ARBA" id="ARBA00022741"/>
    </source>
</evidence>
<dbReference type="RefSeq" id="WP_036831946.1">
    <property type="nucleotide sequence ID" value="NZ_AVPG01000002.1"/>
</dbReference>
<feature type="domain" description="AAA+ ATPase" evidence="14">
    <location>
        <begin position="181"/>
        <end position="327"/>
    </location>
</feature>
<evidence type="ECO:0000256" key="5">
    <source>
        <dbReference type="ARBA" id="ARBA00022475"/>
    </source>
</evidence>
<evidence type="ECO:0000256" key="10">
    <source>
        <dbReference type="ARBA" id="ARBA00023136"/>
    </source>
</evidence>
<dbReference type="GO" id="GO:0003924">
    <property type="term" value="F:GTPase activity"/>
    <property type="evidence" value="ECO:0007669"/>
    <property type="project" value="UniProtKB-UniRule"/>
</dbReference>
<evidence type="ECO:0000256" key="11">
    <source>
        <dbReference type="ARBA" id="ARBA00023225"/>
    </source>
</evidence>
<dbReference type="EMBL" id="AVPG01000002">
    <property type="protein sequence ID" value="KGX88430.1"/>
    <property type="molecule type" value="Genomic_DNA"/>
</dbReference>
<organism evidence="16 17">
    <name type="scientific">Pontibacillus litoralis JSM 072002</name>
    <dbReference type="NCBI Taxonomy" id="1385512"/>
    <lineage>
        <taxon>Bacteria</taxon>
        <taxon>Bacillati</taxon>
        <taxon>Bacillota</taxon>
        <taxon>Bacilli</taxon>
        <taxon>Bacillales</taxon>
        <taxon>Bacillaceae</taxon>
        <taxon>Pontibacillus</taxon>
    </lineage>
</organism>
<gene>
    <name evidence="16" type="ORF">N784_07125</name>
</gene>
<dbReference type="AlphaFoldDB" id="A0A0A5GBC8"/>
<keyword evidence="17" id="KW-1185">Reference proteome</keyword>
<dbReference type="InterPro" id="IPR003593">
    <property type="entry name" value="AAA+_ATPase"/>
</dbReference>
<keyword evidence="7" id="KW-1005">Bacterial flagellum biogenesis</keyword>
<dbReference type="InterPro" id="IPR047040">
    <property type="entry name" value="FlhF__GTPase_dom"/>
</dbReference>
<keyword evidence="6" id="KW-0547">Nucleotide-binding</keyword>
<dbReference type="InterPro" id="IPR020006">
    <property type="entry name" value="FlhF"/>
</dbReference>
<protein>
    <recommendedName>
        <fullName evidence="3 13">Flagellar biosynthesis protein FlhF</fullName>
    </recommendedName>
</protein>
<evidence type="ECO:0000256" key="1">
    <source>
        <dbReference type="ARBA" id="ARBA00004413"/>
    </source>
</evidence>
<evidence type="ECO:0000256" key="12">
    <source>
        <dbReference type="ARBA" id="ARBA00025337"/>
    </source>
</evidence>
<evidence type="ECO:0000256" key="7">
    <source>
        <dbReference type="ARBA" id="ARBA00022795"/>
    </source>
</evidence>
<dbReference type="NCBIfam" id="TIGR03499">
    <property type="entry name" value="FlhF"/>
    <property type="match status" value="1"/>
</dbReference>
<dbReference type="OrthoDB" id="9778554at2"/>
<evidence type="ECO:0000256" key="4">
    <source>
        <dbReference type="ARBA" id="ARBA00022448"/>
    </source>
</evidence>
<evidence type="ECO:0000256" key="9">
    <source>
        <dbReference type="ARBA" id="ARBA00023134"/>
    </source>
</evidence>
<dbReference type="Gene3D" id="3.40.50.300">
    <property type="entry name" value="P-loop containing nucleotide triphosphate hydrolases"/>
    <property type="match status" value="1"/>
</dbReference>
<feature type="domain" description="SRP54-type proteins GTP-binding" evidence="15">
    <location>
        <begin position="182"/>
        <end position="373"/>
    </location>
</feature>
<dbReference type="STRING" id="1385512.N784_07125"/>
<dbReference type="InterPro" id="IPR027417">
    <property type="entry name" value="P-loop_NTPase"/>
</dbReference>
<evidence type="ECO:0000256" key="3">
    <source>
        <dbReference type="ARBA" id="ARBA00014919"/>
    </source>
</evidence>
<dbReference type="SMART" id="SM00962">
    <property type="entry name" value="SRP54"/>
    <property type="match status" value="1"/>
</dbReference>
<dbReference type="Proteomes" id="UP000030401">
    <property type="component" value="Unassembled WGS sequence"/>
</dbReference>
<evidence type="ECO:0000259" key="15">
    <source>
        <dbReference type="SMART" id="SM00962"/>
    </source>
</evidence>
<dbReference type="FunFam" id="3.40.50.300:FF:000695">
    <property type="entry name" value="Flagellar biosynthesis regulator FlhF"/>
    <property type="match status" value="1"/>
</dbReference>
<dbReference type="Gene3D" id="1.20.120.1380">
    <property type="entry name" value="Flagellar FlhF biosynthesis protein, N domain"/>
    <property type="match status" value="1"/>
</dbReference>
<keyword evidence="4" id="KW-0813">Transport</keyword>
<keyword evidence="16" id="KW-0966">Cell projection</keyword>
<proteinExistence type="inferred from homology"/>
<accession>A0A0A5GBC8</accession>
<keyword evidence="8" id="KW-0653">Protein transport</keyword>
<keyword evidence="16" id="KW-0282">Flagellum</keyword>
<dbReference type="SUPFAM" id="SSF52540">
    <property type="entry name" value="P-loop containing nucleoside triphosphate hydrolases"/>
    <property type="match status" value="1"/>
</dbReference>
<keyword evidence="9" id="KW-0342">GTP-binding</keyword>
<comment type="caution">
    <text evidence="16">The sequence shown here is derived from an EMBL/GenBank/DDBJ whole genome shotgun (WGS) entry which is preliminary data.</text>
</comment>
<dbReference type="eggNOG" id="COG1419">
    <property type="taxonomic scope" value="Bacteria"/>
</dbReference>
<evidence type="ECO:0000256" key="13">
    <source>
        <dbReference type="NCBIfam" id="TIGR03499"/>
    </source>
</evidence>
<keyword evidence="5" id="KW-1003">Cell membrane</keyword>
<evidence type="ECO:0000259" key="14">
    <source>
        <dbReference type="SMART" id="SM00382"/>
    </source>
</evidence>
<dbReference type="CDD" id="cd17873">
    <property type="entry name" value="FlhF"/>
    <property type="match status" value="1"/>
</dbReference>
<dbReference type="GO" id="GO:0005886">
    <property type="term" value="C:plasma membrane"/>
    <property type="evidence" value="ECO:0007669"/>
    <property type="project" value="UniProtKB-SubCell"/>
</dbReference>
<dbReference type="PANTHER" id="PTHR43134">
    <property type="entry name" value="SIGNAL RECOGNITION PARTICLE RECEPTOR SUBUNIT ALPHA"/>
    <property type="match status" value="1"/>
</dbReference>
<evidence type="ECO:0000256" key="2">
    <source>
        <dbReference type="ARBA" id="ARBA00008531"/>
    </source>
</evidence>
<evidence type="ECO:0000313" key="16">
    <source>
        <dbReference type="EMBL" id="KGX88430.1"/>
    </source>
</evidence>
<evidence type="ECO:0000256" key="8">
    <source>
        <dbReference type="ARBA" id="ARBA00022927"/>
    </source>
</evidence>
<sequence length="382" mass="43229">MKVKKYVAPTMPEAMNQVRKELGKDAVILHSRTIQKGGFLGLFRKTNIEVVAAVDPELNANHLPVSTPIEKKPLSSSIVDQTEAINARASNEWQRELQELKTLMEHQTASPTYYPEPIQATFEHLMEQEMSHTLAKTIVHPLLERYYTAKGPVSTSQCMEWIGEVLEDRLLHHQFGGIDYSKQFVHVVGPTGVGKTTTIAKIAAQAVLKHRKSVAFITTDTYRIAAIEQLKTYAKILNVPIEVAYSVHDYYEARQKLQQYDLVLVDTAGRNFRDPQYVKELQKVVDFKEDIQTFLVLSCTSKVKDMNDIYEQFSAIPIKQLIFTKVDETSQFGGVIDLIIKHKLGIAYLTNGQNVPDDIIEASRDILINQIVGERLNERSSS</sequence>
<keyword evidence="16" id="KW-0969">Cilium</keyword>